<keyword evidence="1 2" id="KW-0808">Transferase</keyword>
<dbReference type="HAMAP" id="MF_00296">
    <property type="entry name" value="MetX_acyltransf"/>
    <property type="match status" value="1"/>
</dbReference>
<comment type="similarity">
    <text evidence="2">Belongs to the AB hydrolase superfamily. MetX family.</text>
</comment>
<reference evidence="5" key="1">
    <citation type="journal article" date="2019" name="Int. J. Syst. Evol. Microbiol.">
        <title>The Global Catalogue of Microorganisms (GCM) 10K type strain sequencing project: providing services to taxonomists for standard genome sequencing and annotation.</title>
        <authorList>
            <consortium name="The Broad Institute Genomics Platform"/>
            <consortium name="The Broad Institute Genome Sequencing Center for Infectious Disease"/>
            <person name="Wu L."/>
            <person name="Ma J."/>
        </authorList>
    </citation>
    <scope>NUCLEOTIDE SEQUENCE [LARGE SCALE GENOMIC DNA]</scope>
    <source>
        <strain evidence="5">KCTC 42953</strain>
    </source>
</reference>
<dbReference type="Proteomes" id="UP001595533">
    <property type="component" value="Unassembled WGS sequence"/>
</dbReference>
<comment type="subcellular location">
    <subcellularLocation>
        <location evidence="2">Cytoplasm</location>
    </subcellularLocation>
</comment>
<keyword evidence="2" id="KW-0198">Cysteine biosynthesis</keyword>
<comment type="subunit">
    <text evidence="2">Homodimer.</text>
</comment>
<keyword evidence="2" id="KW-0028">Amino-acid biosynthesis</keyword>
<dbReference type="Pfam" id="PF00561">
    <property type="entry name" value="Abhydrolase_1"/>
    <property type="match status" value="1"/>
</dbReference>
<dbReference type="InterPro" id="IPR000073">
    <property type="entry name" value="AB_hydrolase_1"/>
</dbReference>
<dbReference type="PANTHER" id="PTHR32268:SF11">
    <property type="entry name" value="HOMOSERINE O-ACETYLTRANSFERASE"/>
    <property type="match status" value="1"/>
</dbReference>
<dbReference type="Gene3D" id="1.10.1740.110">
    <property type="match status" value="1"/>
</dbReference>
<comment type="function">
    <text evidence="2">Transfers a succinyl group from succinyl-CoA to L-serine, forming succinyl-L-serine.</text>
</comment>
<evidence type="ECO:0000313" key="5">
    <source>
        <dbReference type="Proteomes" id="UP001595533"/>
    </source>
</evidence>
<dbReference type="Gene3D" id="3.40.50.1820">
    <property type="entry name" value="alpha/beta hydrolase"/>
    <property type="match status" value="1"/>
</dbReference>
<evidence type="ECO:0000259" key="3">
    <source>
        <dbReference type="Pfam" id="PF00561"/>
    </source>
</evidence>
<feature type="site" description="Important for acyl-CoA specificity" evidence="2">
    <location>
        <position position="182"/>
    </location>
</feature>
<dbReference type="InterPro" id="IPR008220">
    <property type="entry name" value="HAT_MetX-like"/>
</dbReference>
<dbReference type="EC" id="2.3.1.-" evidence="2"/>
<protein>
    <recommendedName>
        <fullName evidence="2">Serine O-succinyltransferase</fullName>
        <shortName evidence="2">SST</shortName>
        <ecNumber evidence="2">2.3.1.-</ecNumber>
    </recommendedName>
</protein>
<dbReference type="EMBL" id="JBHRTS010000004">
    <property type="protein sequence ID" value="MFC3194565.1"/>
    <property type="molecule type" value="Genomic_DNA"/>
</dbReference>
<evidence type="ECO:0000256" key="2">
    <source>
        <dbReference type="HAMAP-Rule" id="MF_00296"/>
    </source>
</evidence>
<accession>A0ABV7J8W8</accession>
<evidence type="ECO:0000256" key="1">
    <source>
        <dbReference type="ARBA" id="ARBA00022679"/>
    </source>
</evidence>
<keyword evidence="2 4" id="KW-0012">Acyltransferase</keyword>
<name>A0ABV7J8W8_9GAMM</name>
<feature type="binding site" evidence="2">
    <location>
        <position position="343"/>
    </location>
    <ligand>
        <name>substrate</name>
    </ligand>
</feature>
<proteinExistence type="inferred from homology"/>
<feature type="active site" description="Nucleophile" evidence="2">
    <location>
        <position position="145"/>
    </location>
</feature>
<feature type="active site" evidence="2">
    <location>
        <position position="342"/>
    </location>
</feature>
<organism evidence="4 5">
    <name type="scientific">Marinicella sediminis</name>
    <dbReference type="NCBI Taxonomy" id="1792834"/>
    <lineage>
        <taxon>Bacteria</taxon>
        <taxon>Pseudomonadati</taxon>
        <taxon>Pseudomonadota</taxon>
        <taxon>Gammaproteobacteria</taxon>
        <taxon>Lysobacterales</taxon>
        <taxon>Marinicellaceae</taxon>
        <taxon>Marinicella</taxon>
    </lineage>
</organism>
<comment type="caution">
    <text evidence="4">The sequence shown here is derived from an EMBL/GenBank/DDBJ whole genome shotgun (WGS) entry which is preliminary data.</text>
</comment>
<keyword evidence="5" id="KW-1185">Reference proteome</keyword>
<dbReference type="PANTHER" id="PTHR32268">
    <property type="entry name" value="HOMOSERINE O-ACETYLTRANSFERASE"/>
    <property type="match status" value="1"/>
</dbReference>
<comment type="caution">
    <text evidence="2">Lacks conserved residue(s) required for the propagation of feature annotation.</text>
</comment>
<dbReference type="GO" id="GO:0004414">
    <property type="term" value="F:homoserine O-acetyltransferase activity"/>
    <property type="evidence" value="ECO:0007669"/>
    <property type="project" value="UniProtKB-EC"/>
</dbReference>
<feature type="domain" description="AB hydrolase-1" evidence="3">
    <location>
        <begin position="42"/>
        <end position="325"/>
    </location>
</feature>
<comment type="pathway">
    <text evidence="2">Amino-acid biosynthesis; L-cysteine biosynthesis; L-cysteine from L-serine: step 1/2.</text>
</comment>
<feature type="active site" evidence="2">
    <location>
        <position position="309"/>
    </location>
</feature>
<feature type="binding site" evidence="2">
    <location>
        <position position="214"/>
    </location>
    <ligand>
        <name>substrate</name>
    </ligand>
</feature>
<comment type="catalytic activity">
    <reaction evidence="2">
        <text>succinyl-CoA + L-serine = O-succinyl-L-serine + CoA</text>
        <dbReference type="Rhea" id="RHEA:52820"/>
        <dbReference type="ChEBI" id="CHEBI:33384"/>
        <dbReference type="ChEBI" id="CHEBI:57287"/>
        <dbReference type="ChEBI" id="CHEBI:57292"/>
        <dbReference type="ChEBI" id="CHEBI:136856"/>
    </reaction>
</comment>
<dbReference type="RefSeq" id="WP_077411270.1">
    <property type="nucleotide sequence ID" value="NZ_JBHRTS010000004.1"/>
</dbReference>
<gene>
    <name evidence="4" type="ORF">ACFODZ_09985</name>
</gene>
<dbReference type="PIRSF" id="PIRSF000443">
    <property type="entry name" value="Homoser_Ac_trans"/>
    <property type="match status" value="1"/>
</dbReference>
<dbReference type="NCBIfam" id="TIGR01392">
    <property type="entry name" value="homoserO_Ac_trn"/>
    <property type="match status" value="1"/>
</dbReference>
<sequence length="365" mass="40649">MANYLKLYPIPEDYRFHRGGQISQGLLAYETWGTLNEDQSNALLILTGLSADSHAARHGEHDTAGWWDYMIGPGKAIDTDQWFVICASSLGSCKGSTGPCSPNPKTGQPYRFDFPDLCLEDIANTSVLLCQSLGIEQLQAVIGPSMGGMSALALILNHKNYTRHLVHIASGMASPPFSTAIRSLQREAILKDENFNQGYYSATNWPEEGMKFARKIGMLSYRSAKEWNDRFPRSLKKVPQHPFGIEFPVESYLEHHANQFIHKFDPISYLYLSRAMDWFNGHQYGTPRGANPLNDISLHSALVVGAETDLLFPVDLQRELHHLLLDSGVDSELIVTDSIQGHDAFLVDQQTFSQLVGDYLSASAV</sequence>
<dbReference type="NCBIfam" id="NF001209">
    <property type="entry name" value="PRK00175.1"/>
    <property type="match status" value="1"/>
</dbReference>
<dbReference type="SUPFAM" id="SSF53474">
    <property type="entry name" value="alpha/beta-Hydrolases"/>
    <property type="match status" value="1"/>
</dbReference>
<dbReference type="InterPro" id="IPR029058">
    <property type="entry name" value="AB_hydrolase_fold"/>
</dbReference>
<keyword evidence="2" id="KW-0963">Cytoplasm</keyword>
<evidence type="ECO:0000313" key="4">
    <source>
        <dbReference type="EMBL" id="MFC3194565.1"/>
    </source>
</evidence>
<feature type="region of interest" description="Important for substrate specificity" evidence="2">
    <location>
        <begin position="48"/>
        <end position="51"/>
    </location>
</feature>